<dbReference type="GO" id="GO:0008804">
    <property type="term" value="F:carbamate kinase activity"/>
    <property type="evidence" value="ECO:0007669"/>
    <property type="project" value="UniProtKB-UniRule"/>
</dbReference>
<dbReference type="AlphaFoldDB" id="A0A6G9RK98"/>
<comment type="similarity">
    <text evidence="1 5">Belongs to the carbamate kinase family.</text>
</comment>
<dbReference type="PANTHER" id="PTHR30409:SF1">
    <property type="entry name" value="CARBAMATE KINASE-RELATED"/>
    <property type="match status" value="1"/>
</dbReference>
<keyword evidence="3 5" id="KW-0418">Kinase</keyword>
<dbReference type="PANTHER" id="PTHR30409">
    <property type="entry name" value="CARBAMATE KINASE"/>
    <property type="match status" value="1"/>
</dbReference>
<evidence type="ECO:0000256" key="4">
    <source>
        <dbReference type="NCBIfam" id="TIGR00746"/>
    </source>
</evidence>
<evidence type="ECO:0000313" key="7">
    <source>
        <dbReference type="EMBL" id="QIR27394.1"/>
    </source>
</evidence>
<dbReference type="CDD" id="cd04235">
    <property type="entry name" value="AAK_CK"/>
    <property type="match status" value="1"/>
</dbReference>
<dbReference type="EMBL" id="CP050321">
    <property type="protein sequence ID" value="QIR27394.1"/>
    <property type="molecule type" value="Genomic_DNA"/>
</dbReference>
<proteinExistence type="inferred from homology"/>
<dbReference type="NCBIfam" id="TIGR00746">
    <property type="entry name" value="arcC"/>
    <property type="match status" value="1"/>
</dbReference>
<evidence type="ECO:0000313" key="8">
    <source>
        <dbReference type="Proteomes" id="UP000503580"/>
    </source>
</evidence>
<sequence>MSKKIVLALGGNALGDDLAGQMQAVKQTSQAIVDLIAQGHQVVVTHGNGPQVGMINLAFEAAAKTDAHTPMLPMSVCVALSQGYIGYDLQNALREELLSRNMDIPVATLITQVEVDANDPAFSNPTKPIGSFFSKEEAEQLAQKGYILKEDAGRGYRRVVASPQPIDIVEKETVKALMDACHVVITAGGGGIPVIREGNHLRGASAVIDKDWASAKLAAMIDADMLIILTAVEKVAINFGKPNEQWLDKLTLGDADRFIAEGHFAKGSMLPKVEAAASFARSRPGRKALITVLSKAKEGIEGKTGTIIEG</sequence>
<dbReference type="RefSeq" id="WP_163446374.1">
    <property type="nucleotide sequence ID" value="NZ_CP050321.1"/>
</dbReference>
<evidence type="ECO:0000259" key="6">
    <source>
        <dbReference type="Pfam" id="PF00696"/>
    </source>
</evidence>
<dbReference type="Pfam" id="PF00696">
    <property type="entry name" value="AA_kinase"/>
    <property type="match status" value="1"/>
</dbReference>
<dbReference type="PRINTS" id="PR01469">
    <property type="entry name" value="CARBMTKINASE"/>
</dbReference>
<dbReference type="FunFam" id="3.40.1160.10:FF:000007">
    <property type="entry name" value="Carbamate kinase"/>
    <property type="match status" value="1"/>
</dbReference>
<dbReference type="Gene3D" id="3.40.1160.10">
    <property type="entry name" value="Acetylglutamate kinase-like"/>
    <property type="match status" value="1"/>
</dbReference>
<evidence type="ECO:0000256" key="2">
    <source>
        <dbReference type="ARBA" id="ARBA00022679"/>
    </source>
</evidence>
<dbReference type="Proteomes" id="UP000503580">
    <property type="component" value="Chromosome"/>
</dbReference>
<keyword evidence="2 5" id="KW-0808">Transferase</keyword>
<accession>A0A6G9RK98</accession>
<organism evidence="7 8">
    <name type="scientific">Kluyvera genomosp. 3</name>
    <dbReference type="NCBI Taxonomy" id="2774055"/>
    <lineage>
        <taxon>Bacteria</taxon>
        <taxon>Pseudomonadati</taxon>
        <taxon>Pseudomonadota</taxon>
        <taxon>Gammaproteobacteria</taxon>
        <taxon>Enterobacterales</taxon>
        <taxon>Enterobacteriaceae</taxon>
        <taxon>Kluyvera</taxon>
    </lineage>
</organism>
<evidence type="ECO:0000256" key="3">
    <source>
        <dbReference type="ARBA" id="ARBA00022777"/>
    </source>
</evidence>
<dbReference type="InterPro" id="IPR036393">
    <property type="entry name" value="AceGlu_kinase-like_sf"/>
</dbReference>
<dbReference type="InterPro" id="IPR003964">
    <property type="entry name" value="Carb_kinase"/>
</dbReference>
<protein>
    <recommendedName>
        <fullName evidence="4 5">Carbamate kinase</fullName>
    </recommendedName>
</protein>
<dbReference type="GO" id="GO:0019546">
    <property type="term" value="P:L-arginine deiminase pathway"/>
    <property type="evidence" value="ECO:0007669"/>
    <property type="project" value="TreeGrafter"/>
</dbReference>
<reference evidence="7 8" key="1">
    <citation type="submission" date="2020-02" db="EMBL/GenBank/DDBJ databases">
        <title>Whole genome PO2S7.</title>
        <authorList>
            <person name="Singha K.M."/>
        </authorList>
    </citation>
    <scope>NUCLEOTIDE SEQUENCE [LARGE SCALE GENOMIC DNA]</scope>
    <source>
        <strain evidence="7 8">PO2S7</strain>
    </source>
</reference>
<dbReference type="GO" id="GO:0005829">
    <property type="term" value="C:cytosol"/>
    <property type="evidence" value="ECO:0007669"/>
    <property type="project" value="TreeGrafter"/>
</dbReference>
<feature type="domain" description="Aspartate/glutamate/uridylate kinase" evidence="6">
    <location>
        <begin position="3"/>
        <end position="282"/>
    </location>
</feature>
<dbReference type="PIRSF" id="PIRSF000723">
    <property type="entry name" value="Carbamate_kin"/>
    <property type="match status" value="1"/>
</dbReference>
<name>A0A6G9RK98_9ENTR</name>
<dbReference type="InterPro" id="IPR001048">
    <property type="entry name" value="Asp/Glu/Uridylate_kinase"/>
</dbReference>
<gene>
    <name evidence="7" type="primary">arcC</name>
    <name evidence="7" type="ORF">GY169_11535</name>
</gene>
<dbReference type="NCBIfam" id="NF009007">
    <property type="entry name" value="PRK12352.1"/>
    <property type="match status" value="1"/>
</dbReference>
<evidence type="ECO:0000256" key="5">
    <source>
        <dbReference type="PIRNR" id="PIRNR000723"/>
    </source>
</evidence>
<dbReference type="SUPFAM" id="SSF53633">
    <property type="entry name" value="Carbamate kinase-like"/>
    <property type="match status" value="1"/>
</dbReference>
<dbReference type="KEGG" id="kgn:GY169_11535"/>
<evidence type="ECO:0000256" key="1">
    <source>
        <dbReference type="ARBA" id="ARBA00011066"/>
    </source>
</evidence>
<keyword evidence="8" id="KW-1185">Reference proteome</keyword>